<dbReference type="GO" id="GO:1901982">
    <property type="term" value="F:maltose binding"/>
    <property type="evidence" value="ECO:0007669"/>
    <property type="project" value="TreeGrafter"/>
</dbReference>
<name>A0A1G6XG77_9ACTN</name>
<accession>A0A1G6XG77</accession>
<dbReference type="Pfam" id="PF13416">
    <property type="entry name" value="SBP_bac_8"/>
    <property type="match status" value="1"/>
</dbReference>
<dbReference type="AlphaFoldDB" id="A0A1G6XG77"/>
<protein>
    <submittedName>
        <fullName evidence="5">Arabinogalactan oligomer / maltooligosaccharide transport system substrate-binding protein</fullName>
    </submittedName>
</protein>
<organism evidence="5 6">
    <name type="scientific">Glycomyces harbinensis</name>
    <dbReference type="NCBI Taxonomy" id="58114"/>
    <lineage>
        <taxon>Bacteria</taxon>
        <taxon>Bacillati</taxon>
        <taxon>Actinomycetota</taxon>
        <taxon>Actinomycetes</taxon>
        <taxon>Glycomycetales</taxon>
        <taxon>Glycomycetaceae</taxon>
        <taxon>Glycomyces</taxon>
    </lineage>
</organism>
<proteinExistence type="inferred from homology"/>
<dbReference type="PANTHER" id="PTHR30061:SF50">
    <property type="entry name" value="MALTOSE_MALTODEXTRIN-BINDING PERIPLASMIC PROTEIN"/>
    <property type="match status" value="1"/>
</dbReference>
<dbReference type="EMBL" id="FNAD01000007">
    <property type="protein sequence ID" value="SDD77061.1"/>
    <property type="molecule type" value="Genomic_DNA"/>
</dbReference>
<evidence type="ECO:0000256" key="4">
    <source>
        <dbReference type="SAM" id="MobiDB-lite"/>
    </source>
</evidence>
<gene>
    <name evidence="5" type="ORF">SAMN05216270_107152</name>
</gene>
<dbReference type="Proteomes" id="UP000198949">
    <property type="component" value="Unassembled WGS sequence"/>
</dbReference>
<dbReference type="GO" id="GO:0015768">
    <property type="term" value="P:maltose transport"/>
    <property type="evidence" value="ECO:0007669"/>
    <property type="project" value="TreeGrafter"/>
</dbReference>
<dbReference type="InterPro" id="IPR006059">
    <property type="entry name" value="SBP"/>
</dbReference>
<dbReference type="GO" id="GO:0042956">
    <property type="term" value="P:maltodextrin transmembrane transport"/>
    <property type="evidence" value="ECO:0007669"/>
    <property type="project" value="TreeGrafter"/>
</dbReference>
<dbReference type="PANTHER" id="PTHR30061">
    <property type="entry name" value="MALTOSE-BINDING PERIPLASMIC PROTEIN"/>
    <property type="match status" value="1"/>
</dbReference>
<dbReference type="STRING" id="58114.SAMN05216270_107152"/>
<feature type="region of interest" description="Disordered" evidence="4">
    <location>
        <begin position="532"/>
        <end position="553"/>
    </location>
</feature>
<evidence type="ECO:0000256" key="3">
    <source>
        <dbReference type="ARBA" id="ARBA00022729"/>
    </source>
</evidence>
<dbReference type="Gene3D" id="3.40.190.10">
    <property type="entry name" value="Periplasmic binding protein-like II"/>
    <property type="match status" value="2"/>
</dbReference>
<dbReference type="OrthoDB" id="3292668at2"/>
<evidence type="ECO:0000313" key="5">
    <source>
        <dbReference type="EMBL" id="SDD77061.1"/>
    </source>
</evidence>
<keyword evidence="2" id="KW-0813">Transport</keyword>
<comment type="similarity">
    <text evidence="1">Belongs to the bacterial solute-binding protein 1 family.</text>
</comment>
<dbReference type="SUPFAM" id="SSF53850">
    <property type="entry name" value="Periplasmic binding protein-like II"/>
    <property type="match status" value="1"/>
</dbReference>
<keyword evidence="3" id="KW-0732">Signal</keyword>
<dbReference type="GO" id="GO:0055052">
    <property type="term" value="C:ATP-binding cassette (ABC) transporter complex, substrate-binding subunit-containing"/>
    <property type="evidence" value="ECO:0007669"/>
    <property type="project" value="TreeGrafter"/>
</dbReference>
<dbReference type="RefSeq" id="WP_091035436.1">
    <property type="nucleotide sequence ID" value="NZ_FNAD01000007.1"/>
</dbReference>
<evidence type="ECO:0000256" key="2">
    <source>
        <dbReference type="ARBA" id="ARBA00022448"/>
    </source>
</evidence>
<sequence length="553" mass="61439">MDWSNIPNWISSVSSMAALLFAAVAAVAARNVYKIESARDQANAELRAERESMERRDQAALVSAWWGYSSDAGRPALDWGVFIRNASETPVYDAKFSVLSLDDPNLGERFEMAVLPPAAEPVFRPIALTAPNSTEFRVEATFTDSSGQRWIRDKQGRLHELGPKVLVWGEELRINALRRFFSEFLATHGVDAQLRSGQFEELFDTLRDPNDAVPVPDILVGPHDWIGILAERRMIEPLRLSPRHRDAFDPLAIDAMTFRGELYGIPYAFDAPALLRNVDLVPAAPASFEEMIHMGQELLRVGAAEVPFAMQVPSPYYLYPVLLAAGGELFGRREDGGLDTGEFRVNTPRSRAALERFRELGLAGLGCLRPEIGRIEAVDLFITGRTPFLLCASRVLREAQKAGLNLAVEPVPPYRGFAPVRPMVTVHGFCLTRRGRNKTIAKDLIVDHLTRTAVSSSLSEIWPHVPVRLDALERSRGAEPAIRAFYETFRSGDPIPSMPEMGDVWRALKRAEVKLVDGAESGPVARQLAKQLEELTNDRPDAAGRQRAKGRLD</sequence>
<reference evidence="6" key="1">
    <citation type="submission" date="2016-10" db="EMBL/GenBank/DDBJ databases">
        <authorList>
            <person name="Varghese N."/>
            <person name="Submissions S."/>
        </authorList>
    </citation>
    <scope>NUCLEOTIDE SEQUENCE [LARGE SCALE GENOMIC DNA]</scope>
    <source>
        <strain evidence="6">CGMCC 4.3516</strain>
    </source>
</reference>
<evidence type="ECO:0000313" key="6">
    <source>
        <dbReference type="Proteomes" id="UP000198949"/>
    </source>
</evidence>
<keyword evidence="6" id="KW-1185">Reference proteome</keyword>
<evidence type="ECO:0000256" key="1">
    <source>
        <dbReference type="ARBA" id="ARBA00008520"/>
    </source>
</evidence>